<dbReference type="SUPFAM" id="SSF54373">
    <property type="entry name" value="FAD-linked reductases, C-terminal domain"/>
    <property type="match status" value="1"/>
</dbReference>
<dbReference type="Pfam" id="PF01266">
    <property type="entry name" value="DAO"/>
    <property type="match status" value="1"/>
</dbReference>
<feature type="domain" description="FAD dependent oxidoreductase" evidence="5">
    <location>
        <begin position="9"/>
        <end position="364"/>
    </location>
</feature>
<evidence type="ECO:0000256" key="3">
    <source>
        <dbReference type="ARBA" id="ARBA00022827"/>
    </source>
</evidence>
<dbReference type="InterPro" id="IPR006076">
    <property type="entry name" value="FAD-dep_OxRdtase"/>
</dbReference>
<dbReference type="GO" id="GO:0050660">
    <property type="term" value="F:flavin adenine dinucleotide binding"/>
    <property type="evidence" value="ECO:0007669"/>
    <property type="project" value="InterPro"/>
</dbReference>
<name>A0A482T5Q7_9EURY</name>
<dbReference type="NCBIfam" id="NF008425">
    <property type="entry name" value="PRK11259.1"/>
    <property type="match status" value="1"/>
</dbReference>
<dbReference type="PANTHER" id="PTHR10961:SF7">
    <property type="entry name" value="FAD DEPENDENT OXIDOREDUCTASE DOMAIN-CONTAINING PROTEIN"/>
    <property type="match status" value="1"/>
</dbReference>
<keyword evidence="3" id="KW-0274">FAD</keyword>
<dbReference type="SUPFAM" id="SSF51905">
    <property type="entry name" value="FAD/NAD(P)-binding domain"/>
    <property type="match status" value="1"/>
</dbReference>
<dbReference type="InterPro" id="IPR036188">
    <property type="entry name" value="FAD/NAD-bd_sf"/>
</dbReference>
<evidence type="ECO:0000313" key="6">
    <source>
        <dbReference type="EMBL" id="RYJ08207.1"/>
    </source>
</evidence>
<dbReference type="OMA" id="VWIWGGE"/>
<protein>
    <submittedName>
        <fullName evidence="6">N-methyl-L-tryptophan oxidase</fullName>
    </submittedName>
</protein>
<dbReference type="PANTHER" id="PTHR10961">
    <property type="entry name" value="PEROXISOMAL SARCOSINE OXIDASE"/>
    <property type="match status" value="1"/>
</dbReference>
<sequence>MEGSDKAYDVIVVGVGGIGSAAVYHLSQRGLDVLGLDQYSIPNSVGSSHGDSRLIRLTNYEDPEYVPHVRRSIDLWESLEEEYGEQLLFRTGTVDAGPEGSETVEGAITACEEYDLPYEHLSAAELSEQFPGFRLPSDFEAVHQPDGGFIHPTRCVQAHVAGAHDNGAETHAHETVVEWDTTDDGVRVQTDLTTYEADQLVLTAGAWKDVFPERVAEKLTPWRVIVGGFQPESPEKFTPDALPVFSINEGDQGYYGAPAAGTSGFKFGLVDNLEDVADPSDFDPRPTEKEKERLRTVLYDKAREYFPEGARSTKRLKTCMVTHTPDQDFIVDSLPDRPQVKVGAGFSGKGFKFSGLMGELLADLVTEEASKVDLEIFEMDRF</sequence>
<dbReference type="GO" id="GO:0008115">
    <property type="term" value="F:sarcosine oxidase activity"/>
    <property type="evidence" value="ECO:0007669"/>
    <property type="project" value="TreeGrafter"/>
</dbReference>
<keyword evidence="4" id="KW-0560">Oxidoreductase</keyword>
<accession>A0A482T5Q7</accession>
<evidence type="ECO:0000256" key="1">
    <source>
        <dbReference type="ARBA" id="ARBA00001974"/>
    </source>
</evidence>
<dbReference type="InterPro" id="IPR045170">
    <property type="entry name" value="MTOX"/>
</dbReference>
<dbReference type="Proteomes" id="UP000294028">
    <property type="component" value="Unassembled WGS sequence"/>
</dbReference>
<organism evidence="6 7">
    <name type="scientific">Halogeometricum borinquense</name>
    <dbReference type="NCBI Taxonomy" id="60847"/>
    <lineage>
        <taxon>Archaea</taxon>
        <taxon>Methanobacteriati</taxon>
        <taxon>Methanobacteriota</taxon>
        <taxon>Stenosarchaea group</taxon>
        <taxon>Halobacteria</taxon>
        <taxon>Halobacteriales</taxon>
        <taxon>Haloferacaceae</taxon>
        <taxon>Halogeometricum</taxon>
    </lineage>
</organism>
<keyword evidence="2" id="KW-0285">Flavoprotein</keyword>
<proteinExistence type="predicted"/>
<dbReference type="Gene3D" id="3.50.50.60">
    <property type="entry name" value="FAD/NAD(P)-binding domain"/>
    <property type="match status" value="1"/>
</dbReference>
<dbReference type="Gene3D" id="3.30.9.10">
    <property type="entry name" value="D-Amino Acid Oxidase, subunit A, domain 2"/>
    <property type="match status" value="1"/>
</dbReference>
<evidence type="ECO:0000256" key="4">
    <source>
        <dbReference type="ARBA" id="ARBA00023002"/>
    </source>
</evidence>
<dbReference type="AlphaFoldDB" id="A0A482T5Q7"/>
<evidence type="ECO:0000256" key="2">
    <source>
        <dbReference type="ARBA" id="ARBA00022630"/>
    </source>
</evidence>
<evidence type="ECO:0000313" key="7">
    <source>
        <dbReference type="Proteomes" id="UP000294028"/>
    </source>
</evidence>
<dbReference type="EMBL" id="RZHH01000003">
    <property type="protein sequence ID" value="RYJ08207.1"/>
    <property type="molecule type" value="Genomic_DNA"/>
</dbReference>
<comment type="caution">
    <text evidence="6">The sequence shown here is derived from an EMBL/GenBank/DDBJ whole genome shotgun (WGS) entry which is preliminary data.</text>
</comment>
<comment type="cofactor">
    <cofactor evidence="1">
        <name>FAD</name>
        <dbReference type="ChEBI" id="CHEBI:57692"/>
    </cofactor>
</comment>
<dbReference type="RefSeq" id="WP_006054588.1">
    <property type="nucleotide sequence ID" value="NZ_RZHH01000003.1"/>
</dbReference>
<dbReference type="GeneID" id="9988831"/>
<gene>
    <name evidence="6" type="ORF">ELS19_16720</name>
</gene>
<evidence type="ECO:0000259" key="5">
    <source>
        <dbReference type="Pfam" id="PF01266"/>
    </source>
</evidence>
<reference evidence="6 7" key="1">
    <citation type="submission" date="2018-12" db="EMBL/GenBank/DDBJ databases">
        <title>Genome analysis provides insights into bioremediation potentialities of Halogeometricum borinquense strain N11.</title>
        <authorList>
            <person name="Najjari A."/>
            <person name="Youssef N."/>
            <person name="Fhoula I."/>
            <person name="Ben Dhia O."/>
            <person name="Mahjoubi M."/>
            <person name="Ouzari H.I."/>
            <person name="Cherif A."/>
        </authorList>
    </citation>
    <scope>NUCLEOTIDE SEQUENCE [LARGE SCALE GENOMIC DNA]</scope>
    <source>
        <strain evidence="6 7">N11</strain>
    </source>
</reference>